<sequence length="228" mass="24770">MSSEGKLLARKSKEIERSIFLFILVTVPMSLRLQLQHACVLQLSRSAVQWVLADARGTSREPRCTRIRGSGGVVECCIAARAQHAHAAADYASAARRGAARRVALMINDFSVVCLTCCVSSLIRYSAMSLQSVTSQLMCFSGWNVLVCSRYQLACRCLTPPVACRACPSRRPFPVPKRSDPAAAIVASSSSRRPNGAAAVVCPPPEETKSSLSSGHRSVRPRHATRKW</sequence>
<reference evidence="4" key="1">
    <citation type="submission" date="2016-06" db="UniProtKB">
        <authorList>
            <consortium name="WormBaseParasite"/>
        </authorList>
    </citation>
    <scope>IDENTIFICATION</scope>
</reference>
<evidence type="ECO:0000313" key="2">
    <source>
        <dbReference type="EMBL" id="VDP10029.1"/>
    </source>
</evidence>
<evidence type="ECO:0000313" key="4">
    <source>
        <dbReference type="WBParaSite" id="SBAD_0000668601-mRNA-1"/>
    </source>
</evidence>
<dbReference type="EMBL" id="UZAM01009759">
    <property type="protein sequence ID" value="VDP10029.1"/>
    <property type="molecule type" value="Genomic_DNA"/>
</dbReference>
<proteinExistence type="predicted"/>
<evidence type="ECO:0000256" key="1">
    <source>
        <dbReference type="SAM" id="MobiDB-lite"/>
    </source>
</evidence>
<protein>
    <submittedName>
        <fullName evidence="2 4">Uncharacterized protein</fullName>
    </submittedName>
</protein>
<reference evidence="2 3" key="2">
    <citation type="submission" date="2018-11" db="EMBL/GenBank/DDBJ databases">
        <authorList>
            <consortium name="Pathogen Informatics"/>
        </authorList>
    </citation>
    <scope>NUCLEOTIDE SEQUENCE [LARGE SCALE GENOMIC DNA]</scope>
</reference>
<dbReference type="Proteomes" id="UP000270296">
    <property type="component" value="Unassembled WGS sequence"/>
</dbReference>
<dbReference type="WBParaSite" id="SBAD_0000668601-mRNA-1">
    <property type="protein sequence ID" value="SBAD_0000668601-mRNA-1"/>
    <property type="gene ID" value="SBAD_0000668601"/>
</dbReference>
<keyword evidence="3" id="KW-1185">Reference proteome</keyword>
<accession>A0A183IS42</accession>
<feature type="region of interest" description="Disordered" evidence="1">
    <location>
        <begin position="176"/>
        <end position="228"/>
    </location>
</feature>
<name>A0A183IS42_9BILA</name>
<feature type="compositionally biased region" description="Basic residues" evidence="1">
    <location>
        <begin position="217"/>
        <end position="228"/>
    </location>
</feature>
<gene>
    <name evidence="2" type="ORF">SBAD_LOCUS6438</name>
</gene>
<dbReference type="AlphaFoldDB" id="A0A183IS42"/>
<organism evidence="4">
    <name type="scientific">Soboliphyme baturini</name>
    <dbReference type="NCBI Taxonomy" id="241478"/>
    <lineage>
        <taxon>Eukaryota</taxon>
        <taxon>Metazoa</taxon>
        <taxon>Ecdysozoa</taxon>
        <taxon>Nematoda</taxon>
        <taxon>Enoplea</taxon>
        <taxon>Dorylaimia</taxon>
        <taxon>Dioctophymatida</taxon>
        <taxon>Dioctophymatoidea</taxon>
        <taxon>Soboliphymatidae</taxon>
        <taxon>Soboliphyme</taxon>
    </lineage>
</organism>
<evidence type="ECO:0000313" key="3">
    <source>
        <dbReference type="Proteomes" id="UP000270296"/>
    </source>
</evidence>
<feature type="compositionally biased region" description="Low complexity" evidence="1">
    <location>
        <begin position="182"/>
        <end position="191"/>
    </location>
</feature>